<dbReference type="EMBL" id="DXAZ01000111">
    <property type="protein sequence ID" value="HIZ71469.1"/>
    <property type="molecule type" value="Genomic_DNA"/>
</dbReference>
<dbReference type="AlphaFoldDB" id="A0A9D2JZB5"/>
<reference evidence="2" key="1">
    <citation type="journal article" date="2021" name="PeerJ">
        <title>Extensive microbial diversity within the chicken gut microbiome revealed by metagenomics and culture.</title>
        <authorList>
            <person name="Gilroy R."/>
            <person name="Ravi A."/>
            <person name="Getino M."/>
            <person name="Pursley I."/>
            <person name="Horton D.L."/>
            <person name="Alikhan N.F."/>
            <person name="Baker D."/>
            <person name="Gharbi K."/>
            <person name="Hall N."/>
            <person name="Watson M."/>
            <person name="Adriaenssens E.M."/>
            <person name="Foster-Nyarko E."/>
            <person name="Jarju S."/>
            <person name="Secka A."/>
            <person name="Antonio M."/>
            <person name="Oren A."/>
            <person name="Chaudhuri R.R."/>
            <person name="La Ragione R."/>
            <person name="Hildebrand F."/>
            <person name="Pallen M.J."/>
        </authorList>
    </citation>
    <scope>NUCLEOTIDE SEQUENCE</scope>
    <source>
        <strain evidence="2">CHK169-4300</strain>
    </source>
</reference>
<protein>
    <submittedName>
        <fullName evidence="2">Uncharacterized protein</fullName>
    </submittedName>
</protein>
<evidence type="ECO:0000256" key="1">
    <source>
        <dbReference type="SAM" id="MobiDB-lite"/>
    </source>
</evidence>
<name>A0A9D2JZB5_9LACT</name>
<evidence type="ECO:0000313" key="3">
    <source>
        <dbReference type="Proteomes" id="UP000824106"/>
    </source>
</evidence>
<organism evidence="2 3">
    <name type="scientific">Candidatus Atopostipes pullistercoris</name>
    <dbReference type="NCBI Taxonomy" id="2838467"/>
    <lineage>
        <taxon>Bacteria</taxon>
        <taxon>Bacillati</taxon>
        <taxon>Bacillota</taxon>
        <taxon>Bacilli</taxon>
        <taxon>Lactobacillales</taxon>
        <taxon>Carnobacteriaceae</taxon>
        <taxon>Atopostipes</taxon>
    </lineage>
</organism>
<sequence length="347" mass="41631">MGKEKPSQPKLPNAEDNVVITIKKAKKQEVKLAPKKIVKPTNQKEKQESPPLKTNHYKLSEQEKSYFSYFKQDEDRLIDIYNNLKINKNLSSKPHKAIVGYRKKAKSYREDKLRIKSASGEIFPEVLPFIDSLFKSLEKAGAKIVPKYDETEVILKDKYTITLNFKLPCRKINLSPEDERYSTYRTFEYETKGIINLEVGYKLYWYSWGRSEKNINQTKRMTREDLLRKVFVYIFSLPKIIDEEEKAYIIREKQRLKEEEERLILQEKRDNEFEKTKELINNSLNYFYSKLVQEYVTAEMKEDSEEYRWAMEKANWIRDSENHPDELLTEHEKEKLFNKKANRTNFW</sequence>
<accession>A0A9D2JZB5</accession>
<gene>
    <name evidence="2" type="ORF">H9808_06880</name>
</gene>
<dbReference type="Proteomes" id="UP000824106">
    <property type="component" value="Unassembled WGS sequence"/>
</dbReference>
<feature type="region of interest" description="Disordered" evidence="1">
    <location>
        <begin position="33"/>
        <end position="54"/>
    </location>
</feature>
<evidence type="ECO:0000313" key="2">
    <source>
        <dbReference type="EMBL" id="HIZ71469.1"/>
    </source>
</evidence>
<reference evidence="2" key="2">
    <citation type="submission" date="2021-04" db="EMBL/GenBank/DDBJ databases">
        <authorList>
            <person name="Gilroy R."/>
        </authorList>
    </citation>
    <scope>NUCLEOTIDE SEQUENCE</scope>
    <source>
        <strain evidence="2">CHK169-4300</strain>
    </source>
</reference>
<comment type="caution">
    <text evidence="2">The sequence shown here is derived from an EMBL/GenBank/DDBJ whole genome shotgun (WGS) entry which is preliminary data.</text>
</comment>
<proteinExistence type="predicted"/>